<dbReference type="Gene3D" id="1.10.10.10">
    <property type="entry name" value="Winged helix-like DNA-binding domain superfamily/Winged helix DNA-binding domain"/>
    <property type="match status" value="1"/>
</dbReference>
<feature type="DNA-binding region" description="OmpR/PhoB-type" evidence="5">
    <location>
        <begin position="2"/>
        <end position="99"/>
    </location>
</feature>
<evidence type="ECO:0000256" key="4">
    <source>
        <dbReference type="ARBA" id="ARBA00023163"/>
    </source>
</evidence>
<dbReference type="InterPro" id="IPR051677">
    <property type="entry name" value="AfsR-DnrI-RedD_regulator"/>
</dbReference>
<dbReference type="Gene3D" id="3.40.50.300">
    <property type="entry name" value="P-loop containing nucleotide triphosphate hydrolases"/>
    <property type="match status" value="1"/>
</dbReference>
<evidence type="ECO:0000313" key="8">
    <source>
        <dbReference type="Proteomes" id="UP001164390"/>
    </source>
</evidence>
<dbReference type="Gene3D" id="1.25.40.10">
    <property type="entry name" value="Tetratricopeptide repeat domain"/>
    <property type="match status" value="2"/>
</dbReference>
<evidence type="ECO:0000313" key="7">
    <source>
        <dbReference type="EMBL" id="UYM06340.1"/>
    </source>
</evidence>
<proteinExistence type="inferred from homology"/>
<dbReference type="AlphaFoldDB" id="A0AA46TJC1"/>
<dbReference type="PROSITE" id="PS51755">
    <property type="entry name" value="OMPR_PHOB"/>
    <property type="match status" value="1"/>
</dbReference>
<dbReference type="EMBL" id="CP094970">
    <property type="protein sequence ID" value="UYM06340.1"/>
    <property type="molecule type" value="Genomic_DNA"/>
</dbReference>
<dbReference type="Pfam" id="PF03704">
    <property type="entry name" value="BTAD"/>
    <property type="match status" value="1"/>
</dbReference>
<dbReference type="GO" id="GO:0043531">
    <property type="term" value="F:ADP binding"/>
    <property type="evidence" value="ECO:0007669"/>
    <property type="project" value="InterPro"/>
</dbReference>
<sequence length="944" mass="102328">MEGEPAEGPVIEVGVLGTFRVRVDGRTVELSSDRLRVILAVLAMSAGRPVSVERLAEAAWGDELPNAARRTLQTYVHRLRSALGSAAIGTANGGYFLDTDPERVDALRFVRLIDGAAESGDRAPIFEALQLWRGDPFDGLESRYLAEAEAVHLRDRRLAVLQRRIDLDLADGRFAGVVAELDALLVDHRLHEPLWARLLRALNAAGRQAEALERYAQIRERIGDELGVDPGPELRTVHAELLAARPPEPAARPEAAPERLVPREVPVDIAGFTGRAQSMAALDTNLADTAPGRVALVAVHGAGGIGKTSLVVHWAHRHSDQFPDGQLYLNLRGFGPEAPISPASALDSLLRGLGVAATQIPPDTSARASLLRSTLSDRRVLVILDNARDADQVRPLLPGAGSSAVIITSRNQLRSLVAREGAARQTLDQLDLDESTALLTGSLDRAGVAYDPSDLRRLADRCGHLPLALAIAAEHASRQPHAGLAALIEELDAQGTRLDVLDAGDDAANLRMVFAWSYRAHDDDTARMFRLLGLQPSLDVGIGAAAALAGVSPVGARRHLDRLVDSNLLLQRQPDRYELHDLLHAYAAELCDEHDPASARADALDRYLGWYVHSAHNGWTPLRAMPPIVEPGRPDPGIELATFDTVDDAMAWFDAERHALTACVRFTAAHGRELSAYRLADLIQVYLRRRRAFDDLLSVGRLARGAAQRTGDTVAEAQMTGLLGIVTAEMHQFDTSADHLERALALFEEAGHLDGQQRTLVNLGLTLDEVGDAERAVGALACAVTINRRREQTLHTVTSLVRSLSSQAEVCVRLGRLDEAVTLSGEAIDLCRDRDIDALFEADAAYLHASALAAQGAHHEAIEHFSRATELFRSSRDRWFECVARTHLARSYQATEQTEFARSAARRALELFDDIGDAVGIDLSRTEIVDLLAGEGQSPFGASA</sequence>
<comment type="similarity">
    <text evidence="1">Belongs to the AfsR/DnrI/RedD regulatory family.</text>
</comment>
<evidence type="ECO:0000256" key="3">
    <source>
        <dbReference type="ARBA" id="ARBA00023125"/>
    </source>
</evidence>
<dbReference type="GO" id="GO:0006355">
    <property type="term" value="P:regulation of DNA-templated transcription"/>
    <property type="evidence" value="ECO:0007669"/>
    <property type="project" value="InterPro"/>
</dbReference>
<accession>A0AA46TJC1</accession>
<keyword evidence="4" id="KW-0804">Transcription</keyword>
<evidence type="ECO:0000256" key="5">
    <source>
        <dbReference type="PROSITE-ProRule" id="PRU01091"/>
    </source>
</evidence>
<evidence type="ECO:0000256" key="1">
    <source>
        <dbReference type="ARBA" id="ARBA00005820"/>
    </source>
</evidence>
<dbReference type="SMART" id="SM00862">
    <property type="entry name" value="Trans_reg_C"/>
    <property type="match status" value="1"/>
</dbReference>
<dbReference type="RefSeq" id="WP_271635229.1">
    <property type="nucleotide sequence ID" value="NZ_CP094970.1"/>
</dbReference>
<dbReference type="KEGG" id="sgrg:L0C25_04480"/>
<dbReference type="SUPFAM" id="SSF52540">
    <property type="entry name" value="P-loop containing nucleoside triphosphate hydrolases"/>
    <property type="match status" value="1"/>
</dbReference>
<dbReference type="PRINTS" id="PR00364">
    <property type="entry name" value="DISEASERSIST"/>
</dbReference>
<reference evidence="7" key="1">
    <citation type="submission" date="2022-01" db="EMBL/GenBank/DDBJ databases">
        <title>Nocardioidaceae gen. sp. A5X3R13.</title>
        <authorList>
            <person name="Lopez Marin M.A."/>
            <person name="Uhlik O."/>
        </authorList>
    </citation>
    <scope>NUCLEOTIDE SEQUENCE</scope>
    <source>
        <strain evidence="7">A5X3R13</strain>
    </source>
</reference>
<evidence type="ECO:0000259" key="6">
    <source>
        <dbReference type="PROSITE" id="PS51755"/>
    </source>
</evidence>
<dbReference type="InterPro" id="IPR016032">
    <property type="entry name" value="Sig_transdc_resp-reg_C-effctor"/>
</dbReference>
<dbReference type="Pfam" id="PF00486">
    <property type="entry name" value="Trans_reg_C"/>
    <property type="match status" value="1"/>
</dbReference>
<dbReference type="InterPro" id="IPR001867">
    <property type="entry name" value="OmpR/PhoB-type_DNA-bd"/>
</dbReference>
<dbReference type="Proteomes" id="UP001164390">
    <property type="component" value="Chromosome"/>
</dbReference>
<dbReference type="PANTHER" id="PTHR35807:SF1">
    <property type="entry name" value="TRANSCRIPTIONAL REGULATOR REDD"/>
    <property type="match status" value="1"/>
</dbReference>
<organism evidence="7 8">
    <name type="scientific">Solicola gregarius</name>
    <dbReference type="NCBI Taxonomy" id="2908642"/>
    <lineage>
        <taxon>Bacteria</taxon>
        <taxon>Bacillati</taxon>
        <taxon>Actinomycetota</taxon>
        <taxon>Actinomycetes</taxon>
        <taxon>Propionibacteriales</taxon>
        <taxon>Nocardioidaceae</taxon>
        <taxon>Solicola</taxon>
    </lineage>
</organism>
<feature type="domain" description="OmpR/PhoB-type" evidence="6">
    <location>
        <begin position="2"/>
        <end position="99"/>
    </location>
</feature>
<evidence type="ECO:0000256" key="2">
    <source>
        <dbReference type="ARBA" id="ARBA00023015"/>
    </source>
</evidence>
<keyword evidence="8" id="KW-1185">Reference proteome</keyword>
<dbReference type="Pfam" id="PF13424">
    <property type="entry name" value="TPR_12"/>
    <property type="match status" value="1"/>
</dbReference>
<dbReference type="InterPro" id="IPR036388">
    <property type="entry name" value="WH-like_DNA-bd_sf"/>
</dbReference>
<dbReference type="CDD" id="cd15831">
    <property type="entry name" value="BTAD"/>
    <property type="match status" value="1"/>
</dbReference>
<gene>
    <name evidence="7" type="ORF">L0C25_04480</name>
</gene>
<dbReference type="SMART" id="SM00028">
    <property type="entry name" value="TPR"/>
    <property type="match status" value="4"/>
</dbReference>
<dbReference type="CDD" id="cd00383">
    <property type="entry name" value="trans_reg_C"/>
    <property type="match status" value="1"/>
</dbReference>
<dbReference type="GO" id="GO:0000160">
    <property type="term" value="P:phosphorelay signal transduction system"/>
    <property type="evidence" value="ECO:0007669"/>
    <property type="project" value="InterPro"/>
</dbReference>
<keyword evidence="2" id="KW-0805">Transcription regulation</keyword>
<dbReference type="SUPFAM" id="SSF48452">
    <property type="entry name" value="TPR-like"/>
    <property type="match status" value="2"/>
</dbReference>
<dbReference type="InterPro" id="IPR011990">
    <property type="entry name" value="TPR-like_helical_dom_sf"/>
</dbReference>
<protein>
    <submittedName>
        <fullName evidence="7">Tetratricopeptide repeat protein</fullName>
    </submittedName>
</protein>
<keyword evidence="3 5" id="KW-0238">DNA-binding</keyword>
<dbReference type="InterPro" id="IPR027417">
    <property type="entry name" value="P-loop_NTPase"/>
</dbReference>
<dbReference type="InterPro" id="IPR019734">
    <property type="entry name" value="TPR_rpt"/>
</dbReference>
<dbReference type="PANTHER" id="PTHR35807">
    <property type="entry name" value="TRANSCRIPTIONAL REGULATOR REDD-RELATED"/>
    <property type="match status" value="1"/>
</dbReference>
<dbReference type="SUPFAM" id="SSF46894">
    <property type="entry name" value="C-terminal effector domain of the bipartite response regulators"/>
    <property type="match status" value="1"/>
</dbReference>
<dbReference type="SMART" id="SM01043">
    <property type="entry name" value="BTAD"/>
    <property type="match status" value="1"/>
</dbReference>
<name>A0AA46TJC1_9ACTN</name>
<dbReference type="GO" id="GO:0003677">
    <property type="term" value="F:DNA binding"/>
    <property type="evidence" value="ECO:0007669"/>
    <property type="project" value="UniProtKB-UniRule"/>
</dbReference>
<dbReference type="InterPro" id="IPR005158">
    <property type="entry name" value="BTAD"/>
</dbReference>